<gene>
    <name evidence="1" type="ORF">ACERK3_17080</name>
</gene>
<evidence type="ECO:0000313" key="1">
    <source>
        <dbReference type="EMBL" id="MFA9479995.1"/>
    </source>
</evidence>
<reference evidence="1 2" key="1">
    <citation type="submission" date="2024-08" db="EMBL/GenBank/DDBJ databases">
        <title>Whole-genome sequencing of halo(alkali)philic microorganisms from hypersaline lakes.</title>
        <authorList>
            <person name="Sorokin D.Y."/>
            <person name="Merkel A.Y."/>
            <person name="Messina E."/>
            <person name="Yakimov M."/>
        </authorList>
    </citation>
    <scope>NUCLEOTIDE SEQUENCE [LARGE SCALE GENOMIC DNA]</scope>
    <source>
        <strain evidence="1 2">AB-hyl4</strain>
    </source>
</reference>
<accession>A0ABV4UA76</accession>
<dbReference type="Proteomes" id="UP001575105">
    <property type="component" value="Unassembled WGS sequence"/>
</dbReference>
<evidence type="ECO:0008006" key="3">
    <source>
        <dbReference type="Google" id="ProtNLM"/>
    </source>
</evidence>
<keyword evidence="2" id="KW-1185">Reference proteome</keyword>
<organism evidence="1 2">
    <name type="scientific">Natronomicrosphaera hydrolytica</name>
    <dbReference type="NCBI Taxonomy" id="3242702"/>
    <lineage>
        <taxon>Bacteria</taxon>
        <taxon>Pseudomonadati</taxon>
        <taxon>Planctomycetota</taxon>
        <taxon>Phycisphaerae</taxon>
        <taxon>Phycisphaerales</taxon>
        <taxon>Phycisphaeraceae</taxon>
        <taxon>Natronomicrosphaera</taxon>
    </lineage>
</organism>
<evidence type="ECO:0000313" key="2">
    <source>
        <dbReference type="Proteomes" id="UP001575105"/>
    </source>
</evidence>
<protein>
    <recommendedName>
        <fullName evidence="3">Transposase</fullName>
    </recommendedName>
</protein>
<dbReference type="EMBL" id="JBGUBD010000014">
    <property type="protein sequence ID" value="MFA9479995.1"/>
    <property type="molecule type" value="Genomic_DNA"/>
</dbReference>
<sequence length="79" mass="8932">MPASRKGRPGTHQQLVFYYQQRFSPADVEAAVDTLLTDNASISTLLMFSRHMTGVQRERFFQMVDDSRCPVSPRRVAGA</sequence>
<comment type="caution">
    <text evidence="1">The sequence shown here is derived from an EMBL/GenBank/DDBJ whole genome shotgun (WGS) entry which is preliminary data.</text>
</comment>
<dbReference type="RefSeq" id="WP_425346921.1">
    <property type="nucleotide sequence ID" value="NZ_JBGUBD010000014.1"/>
</dbReference>
<name>A0ABV4UA76_9BACT</name>
<proteinExistence type="predicted"/>